<dbReference type="PANTHER" id="PTHR31464:SF3">
    <property type="entry name" value="AAA DOMAIN-CONTAINING PROTEIN-RELATED"/>
    <property type="match status" value="1"/>
</dbReference>
<dbReference type="PANTHER" id="PTHR31464">
    <property type="entry name" value="PROTEIN CBG01266"/>
    <property type="match status" value="1"/>
</dbReference>
<gene>
    <name evidence="1" type="ORF">CRE_15658</name>
</gene>
<keyword evidence="2" id="KW-1185">Reference proteome</keyword>
<name>E3N861_CAERE</name>
<reference evidence="1" key="1">
    <citation type="submission" date="2007-07" db="EMBL/GenBank/DDBJ databases">
        <title>PCAP assembly of the Caenorhabditis remanei genome.</title>
        <authorList>
            <consortium name="The Caenorhabditis remanei Sequencing Consortium"/>
            <person name="Wilson R.K."/>
        </authorList>
    </citation>
    <scope>NUCLEOTIDE SEQUENCE [LARGE SCALE GENOMIC DNA]</scope>
    <source>
        <strain evidence="1">PB4641</strain>
    </source>
</reference>
<evidence type="ECO:0000313" key="2">
    <source>
        <dbReference type="Proteomes" id="UP000008281"/>
    </source>
</evidence>
<dbReference type="Proteomes" id="UP000008281">
    <property type="component" value="Unassembled WGS sequence"/>
</dbReference>
<dbReference type="EMBL" id="DS268554">
    <property type="protein sequence ID" value="EFO89311.1"/>
    <property type="molecule type" value="Genomic_DNA"/>
</dbReference>
<dbReference type="InterPro" id="IPR007767">
    <property type="entry name" value="DUF684"/>
</dbReference>
<dbReference type="OrthoDB" id="5789346at2759"/>
<evidence type="ECO:0000313" key="1">
    <source>
        <dbReference type="EMBL" id="EFO89311.1"/>
    </source>
</evidence>
<dbReference type="HOGENOM" id="CLU_040461_1_1_1"/>
<proteinExistence type="predicted"/>
<protein>
    <submittedName>
        <fullName evidence="1">Uncharacterized protein</fullName>
    </submittedName>
</protein>
<accession>E3N861</accession>
<dbReference type="InParanoid" id="E3N861"/>
<dbReference type="Pfam" id="PF05075">
    <property type="entry name" value="DUF684"/>
    <property type="match status" value="1"/>
</dbReference>
<dbReference type="AlphaFoldDB" id="E3N861"/>
<organism evidence="2">
    <name type="scientific">Caenorhabditis remanei</name>
    <name type="common">Caenorhabditis vulgaris</name>
    <dbReference type="NCBI Taxonomy" id="31234"/>
    <lineage>
        <taxon>Eukaryota</taxon>
        <taxon>Metazoa</taxon>
        <taxon>Ecdysozoa</taxon>
        <taxon>Nematoda</taxon>
        <taxon>Chromadorea</taxon>
        <taxon>Rhabditida</taxon>
        <taxon>Rhabditina</taxon>
        <taxon>Rhabditomorpha</taxon>
        <taxon>Rhabditoidea</taxon>
        <taxon>Rhabditidae</taxon>
        <taxon>Peloderinae</taxon>
        <taxon>Caenorhabditis</taxon>
    </lineage>
</organism>
<dbReference type="STRING" id="31234.E3N861"/>
<sequence>MNDANVHPPRPGETYGTADDVGQVIEIANKVLEVGGLIIPEIAPFLPFISQVGDAVKKIIEKSENAPDPVIEKLNELEKKIDNLGNQLTDHFNEMNSFITKTAFSSSIIIPTKSLMKYLHDCLATREKEALKNFTAAYNNRKPINIAYDMIGFLEDDETNPLKMEMKADPLRTSTTFDKWDKKINAVISQFLLLEFFACGLIKDQNIFDSKMIVERSMKLIETIRMWKEEYKVTFLEKKTVLNNSFQKDPSYWSNMQRVLQTDIDKNGDVDFMLKAWEIKRKLDTIITDDAFFIICRQVGFMDGQFAMSNTAKDRNIMLLKKDKYTMAIYRHSKPFDKEKFAKFQKDADNYISKNKVKTVFPSTIAAYARQYVDNIENAGFVMCCLDDPQNICKLYANGDDDFVHHVHSETQWIGAPVFRTLPIYIMVGML</sequence>